<protein>
    <submittedName>
        <fullName evidence="5">Uncharacterized protein LOC105222444</fullName>
    </submittedName>
</protein>
<evidence type="ECO:0000256" key="1">
    <source>
        <dbReference type="ARBA" id="ARBA00004123"/>
    </source>
</evidence>
<name>A0A8N4L2M1_BACDO</name>
<proteinExistence type="predicted"/>
<dbReference type="PANTHER" id="PTHR24341">
    <property type="entry name" value="HOMEOBOX PROTEIN ENGRAILED"/>
    <property type="match status" value="1"/>
</dbReference>
<dbReference type="GO" id="GO:0030182">
    <property type="term" value="P:neuron differentiation"/>
    <property type="evidence" value="ECO:0007669"/>
    <property type="project" value="TreeGrafter"/>
</dbReference>
<organism evidence="4 5">
    <name type="scientific">Bactrocera dorsalis</name>
    <name type="common">Oriental fruit fly</name>
    <name type="synonym">Dacus dorsalis</name>
    <dbReference type="NCBI Taxonomy" id="27457"/>
    <lineage>
        <taxon>Eukaryota</taxon>
        <taxon>Metazoa</taxon>
        <taxon>Ecdysozoa</taxon>
        <taxon>Arthropoda</taxon>
        <taxon>Hexapoda</taxon>
        <taxon>Insecta</taxon>
        <taxon>Pterygota</taxon>
        <taxon>Neoptera</taxon>
        <taxon>Endopterygota</taxon>
        <taxon>Diptera</taxon>
        <taxon>Brachycera</taxon>
        <taxon>Muscomorpha</taxon>
        <taxon>Tephritoidea</taxon>
        <taxon>Tephritidae</taxon>
        <taxon>Bactrocera</taxon>
        <taxon>Bactrocera</taxon>
    </lineage>
</organism>
<evidence type="ECO:0000256" key="3">
    <source>
        <dbReference type="SAM" id="MobiDB-lite"/>
    </source>
</evidence>
<reference evidence="5" key="1">
    <citation type="submission" date="2025-08" db="UniProtKB">
        <authorList>
            <consortium name="RefSeq"/>
        </authorList>
    </citation>
    <scope>IDENTIFICATION</scope>
    <source>
        <tissue evidence="5">Adult</tissue>
    </source>
</reference>
<dbReference type="GO" id="GO:0000978">
    <property type="term" value="F:RNA polymerase II cis-regulatory region sequence-specific DNA binding"/>
    <property type="evidence" value="ECO:0007669"/>
    <property type="project" value="TreeGrafter"/>
</dbReference>
<dbReference type="Proteomes" id="UP001652620">
    <property type="component" value="Chromosome 3"/>
</dbReference>
<dbReference type="GO" id="GO:0005634">
    <property type="term" value="C:nucleus"/>
    <property type="evidence" value="ECO:0007669"/>
    <property type="project" value="UniProtKB-SubCell"/>
</dbReference>
<dbReference type="KEGG" id="bdr:105222444"/>
<accession>A0A8N4L2M1</accession>
<feature type="region of interest" description="Disordered" evidence="3">
    <location>
        <begin position="248"/>
        <end position="285"/>
    </location>
</feature>
<feature type="compositionally biased region" description="Polar residues" evidence="3">
    <location>
        <begin position="258"/>
        <end position="271"/>
    </location>
</feature>
<evidence type="ECO:0000256" key="2">
    <source>
        <dbReference type="ARBA" id="ARBA00023242"/>
    </source>
</evidence>
<dbReference type="AlphaFoldDB" id="A0A8N4L2M1"/>
<comment type="subcellular location">
    <subcellularLocation>
        <location evidence="1">Nucleus</location>
    </subcellularLocation>
</comment>
<dbReference type="PANTHER" id="PTHR24341:SF6">
    <property type="entry name" value="HOMEOBOX PROTEIN INVECTED"/>
    <property type="match status" value="1"/>
</dbReference>
<keyword evidence="2" id="KW-0539">Nucleus</keyword>
<gene>
    <name evidence="5" type="primary">LOC105222444</name>
</gene>
<dbReference type="RefSeq" id="XP_029404621.2">
    <property type="nucleotide sequence ID" value="XM_029548761.2"/>
</dbReference>
<dbReference type="OrthoDB" id="6159439at2759"/>
<dbReference type="GO" id="GO:0000981">
    <property type="term" value="F:DNA-binding transcription factor activity, RNA polymerase II-specific"/>
    <property type="evidence" value="ECO:0007669"/>
    <property type="project" value="TreeGrafter"/>
</dbReference>
<keyword evidence="4" id="KW-1185">Reference proteome</keyword>
<evidence type="ECO:0000313" key="4">
    <source>
        <dbReference type="Proteomes" id="UP001652620"/>
    </source>
</evidence>
<evidence type="ECO:0000313" key="5">
    <source>
        <dbReference type="RefSeq" id="XP_029404621.2"/>
    </source>
</evidence>
<dbReference type="InterPro" id="IPR050720">
    <property type="entry name" value="Engrailed_Homeobox_TFs"/>
</dbReference>
<dbReference type="GeneID" id="105222444"/>
<sequence length="772" mass="80413">MSTVATTRATLTQNALSTPATPTLSPVICVNSSASLSPRTSPLNGLTTHAHTRPPILDQLCALRRRRIDMHPDCMLLQAHGVTSPRLSPSASVLAGEKYRRHSTTMSREASALDEVDMCESIDSADEMDVVGDDEGIAKGAVEQMRIREISELEAKTAAARLADAAAIRCEEEVDTEADVEEEDDALSLCSEDSELSVGQEGGSANAAACQTTPSFCDFNQQRRLLLSNVGNMMALCAPSAFSSVHAPASACGDGSDARSSASTDDNTMQQLDEESVGSGTSSALQQHVPLQAQPAPSALLDPYVVASALRMPVPVLPRATNHTASFQTEFMRKSHMYAEELMKQQMQLMAAARASAFTLRGAGVADTLTPDRRAFTRIPGAPQPMSNFAGIQSQLTAITKMSQLSAAAAAAAVAVAAVANNNQATQQQQQNKTNIPNSTDTLNKLSALTTAHTQLSPTTASAVSSLSQLQAQMQAHFPYAHANHTNDNLNNNNNLNEPALKFSIDNILKADFGRRLAEGAACMAACNNVARAAKGITTHNSSAVQRARKAANSLTAAGSTVAGAASSSTAIDLTHLSAATSTATTTAASSATLNFSHTLANICTNSSDSNSTAVSSSFGAASEHAKSPANGELSAAAAKCTSAEFGAKAAEETNSSGSAVKSSGTGASGSGPIVWPAWVYCTRYSDRPSSGKCDDLCLTQCGDVYVKQHATPMSHGGNSRQESIKIANNTNNNNRTAQQTSATTTTIATIKCFPQQQTNDDDAVAVTGAEC</sequence>